<sequence>MADDTPISMDPELLPKPAATHTVSEDPFDGKEEWKHRPPYEIRSMKDFGEVKWRGSCQCGRVTYMLNRDKPLAAKFCHCRGCQVMHGAPFQWAAIFHKEDMMFKNGSQGLSFYASGEKSRDYQTPTKVSCSFCRTPIMDEGRRVVLIFPELIDFGHTDEEQRERRRVFEVNCHIFYSKRIIEIPDGKPKWSGLDNESELLNDAGHKL</sequence>
<dbReference type="InterPro" id="IPR006913">
    <property type="entry name" value="CENP-V/GFA"/>
</dbReference>
<protein>
    <recommendedName>
        <fullName evidence="6">CENP-V/GFA domain-containing protein</fullName>
    </recommendedName>
</protein>
<comment type="similarity">
    <text evidence="1">Belongs to the Gfa family.</text>
</comment>
<evidence type="ECO:0000313" key="7">
    <source>
        <dbReference type="EMBL" id="KAL1870588.1"/>
    </source>
</evidence>
<keyword evidence="3" id="KW-0862">Zinc</keyword>
<dbReference type="Proteomes" id="UP001583193">
    <property type="component" value="Unassembled WGS sequence"/>
</dbReference>
<dbReference type="PANTHER" id="PTHR33337:SF40">
    <property type="entry name" value="CENP-V_GFA DOMAIN-CONTAINING PROTEIN-RELATED"/>
    <property type="match status" value="1"/>
</dbReference>
<dbReference type="SUPFAM" id="SSF51316">
    <property type="entry name" value="Mss4-like"/>
    <property type="match status" value="1"/>
</dbReference>
<evidence type="ECO:0000256" key="1">
    <source>
        <dbReference type="ARBA" id="ARBA00005495"/>
    </source>
</evidence>
<keyword evidence="4" id="KW-0456">Lyase</keyword>
<organism evidence="7 8">
    <name type="scientific">Paecilomyces lecythidis</name>
    <dbReference type="NCBI Taxonomy" id="3004212"/>
    <lineage>
        <taxon>Eukaryota</taxon>
        <taxon>Fungi</taxon>
        <taxon>Dikarya</taxon>
        <taxon>Ascomycota</taxon>
        <taxon>Pezizomycotina</taxon>
        <taxon>Eurotiomycetes</taxon>
        <taxon>Eurotiomycetidae</taxon>
        <taxon>Eurotiales</taxon>
        <taxon>Thermoascaceae</taxon>
        <taxon>Paecilomyces</taxon>
    </lineage>
</organism>
<dbReference type="InterPro" id="IPR011057">
    <property type="entry name" value="Mss4-like_sf"/>
</dbReference>
<dbReference type="Pfam" id="PF04828">
    <property type="entry name" value="GFA"/>
    <property type="match status" value="1"/>
</dbReference>
<evidence type="ECO:0000313" key="8">
    <source>
        <dbReference type="Proteomes" id="UP001583193"/>
    </source>
</evidence>
<evidence type="ECO:0000256" key="4">
    <source>
        <dbReference type="ARBA" id="ARBA00023239"/>
    </source>
</evidence>
<feature type="domain" description="CENP-V/GFA" evidence="6">
    <location>
        <begin position="53"/>
        <end position="191"/>
    </location>
</feature>
<evidence type="ECO:0000256" key="3">
    <source>
        <dbReference type="ARBA" id="ARBA00022833"/>
    </source>
</evidence>
<proteinExistence type="inferred from homology"/>
<keyword evidence="8" id="KW-1185">Reference proteome</keyword>
<dbReference type="Gene3D" id="3.90.1590.10">
    <property type="entry name" value="glutathione-dependent formaldehyde- activating enzyme (gfa)"/>
    <property type="match status" value="1"/>
</dbReference>
<gene>
    <name evidence="7" type="ORF">Plec18167_007352</name>
</gene>
<name>A0ABR3X3S9_9EURO</name>
<dbReference type="PANTHER" id="PTHR33337">
    <property type="entry name" value="GFA DOMAIN-CONTAINING PROTEIN"/>
    <property type="match status" value="1"/>
</dbReference>
<evidence type="ECO:0000259" key="6">
    <source>
        <dbReference type="PROSITE" id="PS51891"/>
    </source>
</evidence>
<evidence type="ECO:0000256" key="5">
    <source>
        <dbReference type="SAM" id="MobiDB-lite"/>
    </source>
</evidence>
<accession>A0ABR3X3S9</accession>
<feature type="region of interest" description="Disordered" evidence="5">
    <location>
        <begin position="1"/>
        <end position="33"/>
    </location>
</feature>
<keyword evidence="2" id="KW-0479">Metal-binding</keyword>
<dbReference type="EMBL" id="JAVDPF010000030">
    <property type="protein sequence ID" value="KAL1870588.1"/>
    <property type="molecule type" value="Genomic_DNA"/>
</dbReference>
<evidence type="ECO:0000256" key="2">
    <source>
        <dbReference type="ARBA" id="ARBA00022723"/>
    </source>
</evidence>
<dbReference type="PROSITE" id="PS51891">
    <property type="entry name" value="CENP_V_GFA"/>
    <property type="match status" value="1"/>
</dbReference>
<reference evidence="7 8" key="1">
    <citation type="journal article" date="2024" name="IMA Fungus">
        <title>IMA Genome - F19 : A genome assembly and annotation guide to empower mycologists, including annotated draft genome sequences of Ceratocystis pirilliformis, Diaporthe australafricana, Fusarium ophioides, Paecilomyces lecythidis, and Sporothrix stenoceras.</title>
        <authorList>
            <person name="Aylward J."/>
            <person name="Wilson A.M."/>
            <person name="Visagie C.M."/>
            <person name="Spraker J."/>
            <person name="Barnes I."/>
            <person name="Buitendag C."/>
            <person name="Ceriani C."/>
            <person name="Del Mar Angel L."/>
            <person name="du Plessis D."/>
            <person name="Fuchs T."/>
            <person name="Gasser K."/>
            <person name="Kramer D."/>
            <person name="Li W."/>
            <person name="Munsamy K."/>
            <person name="Piso A."/>
            <person name="Price J.L."/>
            <person name="Sonnekus B."/>
            <person name="Thomas C."/>
            <person name="van der Nest A."/>
            <person name="van Dijk A."/>
            <person name="van Heerden A."/>
            <person name="van Vuuren N."/>
            <person name="Yilmaz N."/>
            <person name="Duong T.A."/>
            <person name="van der Merwe N.A."/>
            <person name="Wingfield M.J."/>
            <person name="Wingfield B.D."/>
        </authorList>
    </citation>
    <scope>NUCLEOTIDE SEQUENCE [LARGE SCALE GENOMIC DNA]</scope>
    <source>
        <strain evidence="7 8">CMW 18167</strain>
    </source>
</reference>
<comment type="caution">
    <text evidence="7">The sequence shown here is derived from an EMBL/GenBank/DDBJ whole genome shotgun (WGS) entry which is preliminary data.</text>
</comment>